<accession>A0AAF0CAA0</accession>
<dbReference type="EMBL" id="CP059733">
    <property type="protein sequence ID" value="WDE06075.1"/>
    <property type="molecule type" value="Genomic_DNA"/>
</dbReference>
<organism evidence="4 5">
    <name type="scientific">Thalassomonas viridans</name>
    <dbReference type="NCBI Taxonomy" id="137584"/>
    <lineage>
        <taxon>Bacteria</taxon>
        <taxon>Pseudomonadati</taxon>
        <taxon>Pseudomonadota</taxon>
        <taxon>Gammaproteobacteria</taxon>
        <taxon>Alteromonadales</taxon>
        <taxon>Colwelliaceae</taxon>
        <taxon>Thalassomonas</taxon>
    </lineage>
</organism>
<evidence type="ECO:0000256" key="1">
    <source>
        <dbReference type="ARBA" id="ARBA00008324"/>
    </source>
</evidence>
<dbReference type="PANTHER" id="PTHR21660">
    <property type="entry name" value="THIOESTERASE SUPERFAMILY MEMBER-RELATED"/>
    <property type="match status" value="1"/>
</dbReference>
<keyword evidence="5" id="KW-1185">Reference proteome</keyword>
<protein>
    <submittedName>
        <fullName evidence="4">PaaI family thioesterase</fullName>
    </submittedName>
</protein>
<gene>
    <name evidence="4" type="ORF">SG34_003865</name>
</gene>
<dbReference type="InterPro" id="IPR039298">
    <property type="entry name" value="ACOT13"/>
</dbReference>
<reference evidence="4 5" key="2">
    <citation type="journal article" date="2022" name="Mar. Drugs">
        <title>Bioassay-Guided Fractionation Leads to the Detection of Cholic Acid Generated by the Rare Thalassomonas sp.</title>
        <authorList>
            <person name="Pheiffer F."/>
            <person name="Schneider Y.K."/>
            <person name="Hansen E.H."/>
            <person name="Andersen J.H."/>
            <person name="Isaksson J."/>
            <person name="Busche T."/>
            <person name="R C."/>
            <person name="Kalinowski J."/>
            <person name="Zyl L.V."/>
            <person name="Trindade M."/>
        </authorList>
    </citation>
    <scope>NUCLEOTIDE SEQUENCE [LARGE SCALE GENOMIC DNA]</scope>
    <source>
        <strain evidence="4 5">XOM25</strain>
    </source>
</reference>
<dbReference type="Pfam" id="PF03061">
    <property type="entry name" value="4HBT"/>
    <property type="match status" value="1"/>
</dbReference>
<dbReference type="GO" id="GO:0047617">
    <property type="term" value="F:fatty acyl-CoA hydrolase activity"/>
    <property type="evidence" value="ECO:0007669"/>
    <property type="project" value="InterPro"/>
</dbReference>
<evidence type="ECO:0000313" key="4">
    <source>
        <dbReference type="EMBL" id="WDE06075.1"/>
    </source>
</evidence>
<dbReference type="SUPFAM" id="SSF54637">
    <property type="entry name" value="Thioesterase/thiol ester dehydrase-isomerase"/>
    <property type="match status" value="1"/>
</dbReference>
<dbReference type="PANTHER" id="PTHR21660:SF1">
    <property type="entry name" value="ACYL-COENZYME A THIOESTERASE 13"/>
    <property type="match status" value="1"/>
</dbReference>
<evidence type="ECO:0000259" key="3">
    <source>
        <dbReference type="Pfam" id="PF03061"/>
    </source>
</evidence>
<name>A0AAF0CAA0_9GAMM</name>
<dbReference type="Gene3D" id="3.10.129.10">
    <property type="entry name" value="Hotdog Thioesterase"/>
    <property type="match status" value="1"/>
</dbReference>
<keyword evidence="2" id="KW-0378">Hydrolase</keyword>
<reference evidence="4 5" key="1">
    <citation type="journal article" date="2015" name="Genome Announc.">
        <title>Draft Genome Sequences of Marine Isolates of Thalassomonas viridans and Thalassomonas actiniarum.</title>
        <authorList>
            <person name="Olonade I."/>
            <person name="van Zyl L.J."/>
            <person name="Trindade M."/>
        </authorList>
    </citation>
    <scope>NUCLEOTIDE SEQUENCE [LARGE SCALE GENOMIC DNA]</scope>
    <source>
        <strain evidence="4 5">XOM25</strain>
    </source>
</reference>
<sequence length="150" mass="16662">MTKMKSGISEYAKRLSDNLMLHDYQQYCGLKIVHQEAGYCKCELTVTAAIDNLSHTLHGGVLYSMLDVTSMLATIPALKEGEYALTSSFNTSVMSASTLGQKVEFEAKITRNGRNLIFTECNAWKVASGGERKQIASAQLTKFRLRQELD</sequence>
<dbReference type="KEGG" id="tvd:SG34_003865"/>
<dbReference type="AlphaFoldDB" id="A0AAF0CAA0"/>
<proteinExistence type="inferred from homology"/>
<dbReference type="Proteomes" id="UP000032352">
    <property type="component" value="Chromosome"/>
</dbReference>
<dbReference type="InterPro" id="IPR006683">
    <property type="entry name" value="Thioestr_dom"/>
</dbReference>
<feature type="domain" description="Thioesterase" evidence="3">
    <location>
        <begin position="56"/>
        <end position="125"/>
    </location>
</feature>
<dbReference type="CDD" id="cd03443">
    <property type="entry name" value="PaaI_thioesterase"/>
    <property type="match status" value="1"/>
</dbReference>
<evidence type="ECO:0000313" key="5">
    <source>
        <dbReference type="Proteomes" id="UP000032352"/>
    </source>
</evidence>
<comment type="similarity">
    <text evidence="1">Belongs to the thioesterase PaaI family.</text>
</comment>
<dbReference type="InterPro" id="IPR029069">
    <property type="entry name" value="HotDog_dom_sf"/>
</dbReference>
<evidence type="ECO:0000256" key="2">
    <source>
        <dbReference type="ARBA" id="ARBA00022801"/>
    </source>
</evidence>